<evidence type="ECO:0000313" key="3">
    <source>
        <dbReference type="Proteomes" id="UP000288805"/>
    </source>
</evidence>
<name>A0A438E283_VITVI</name>
<feature type="region of interest" description="Disordered" evidence="1">
    <location>
        <begin position="1"/>
        <end position="80"/>
    </location>
</feature>
<sequence>MPKTRGGSTTASQSSQRAAPIPYEKASATSVAPPQVPPRSPPTKRAKTSEPRDSSRAPRIHVSASSARRRRPSLPIEGNSDCRSRDFHVEAYFDHSLMRQQPELRDSYRLLERYHLIPFMTLPQFFYPRVALDFYQSITTRGVPVPASILFTIDGRQSILGARQIADAFHIPFAPRTILRRELPPEMLLVDVVLRANLFLFSIKLHSLLFPRLLCHVLAHMGFPTDPRQSPATIVERASLLTNGLRYGSIASPQNFPSQGKSLLLRPLQTLHKPVPEAASSDAPPVVPPTSEPPITIPGPEYRALLTSFQTLTTTQTAIMSSWTTSRLSRTSRLSFSVRFSSTSVLCHQLHL</sequence>
<protein>
    <submittedName>
        <fullName evidence="2">Uncharacterized protein</fullName>
    </submittedName>
</protein>
<gene>
    <name evidence="2" type="ORF">CK203_114498</name>
</gene>
<feature type="compositionally biased region" description="Basic and acidic residues" evidence="1">
    <location>
        <begin position="47"/>
        <end position="56"/>
    </location>
</feature>
<feature type="compositionally biased region" description="Low complexity" evidence="1">
    <location>
        <begin position="1"/>
        <end position="19"/>
    </location>
</feature>
<accession>A0A438E283</accession>
<evidence type="ECO:0000313" key="2">
    <source>
        <dbReference type="EMBL" id="RVW41844.1"/>
    </source>
</evidence>
<reference evidence="2 3" key="1">
    <citation type="journal article" date="2018" name="PLoS Genet.">
        <title>Population sequencing reveals clonal diversity and ancestral inbreeding in the grapevine cultivar Chardonnay.</title>
        <authorList>
            <person name="Roach M.J."/>
            <person name="Johnson D.L."/>
            <person name="Bohlmann J."/>
            <person name="van Vuuren H.J."/>
            <person name="Jones S.J."/>
            <person name="Pretorius I.S."/>
            <person name="Schmidt S.A."/>
            <person name="Borneman A.R."/>
        </authorList>
    </citation>
    <scope>NUCLEOTIDE SEQUENCE [LARGE SCALE GENOMIC DNA]</scope>
    <source>
        <strain evidence="3">cv. Chardonnay</strain>
        <tissue evidence="2">Leaf</tissue>
    </source>
</reference>
<organism evidence="2 3">
    <name type="scientific">Vitis vinifera</name>
    <name type="common">Grape</name>
    <dbReference type="NCBI Taxonomy" id="29760"/>
    <lineage>
        <taxon>Eukaryota</taxon>
        <taxon>Viridiplantae</taxon>
        <taxon>Streptophyta</taxon>
        <taxon>Embryophyta</taxon>
        <taxon>Tracheophyta</taxon>
        <taxon>Spermatophyta</taxon>
        <taxon>Magnoliopsida</taxon>
        <taxon>eudicotyledons</taxon>
        <taxon>Gunneridae</taxon>
        <taxon>Pentapetalae</taxon>
        <taxon>rosids</taxon>
        <taxon>Vitales</taxon>
        <taxon>Vitaceae</taxon>
        <taxon>Viteae</taxon>
        <taxon>Vitis</taxon>
    </lineage>
</organism>
<dbReference type="AlphaFoldDB" id="A0A438E283"/>
<dbReference type="EMBL" id="QGNW01001425">
    <property type="protein sequence ID" value="RVW41844.1"/>
    <property type="molecule type" value="Genomic_DNA"/>
</dbReference>
<comment type="caution">
    <text evidence="2">The sequence shown here is derived from an EMBL/GenBank/DDBJ whole genome shotgun (WGS) entry which is preliminary data.</text>
</comment>
<dbReference type="Proteomes" id="UP000288805">
    <property type="component" value="Unassembled WGS sequence"/>
</dbReference>
<proteinExistence type="predicted"/>
<evidence type="ECO:0000256" key="1">
    <source>
        <dbReference type="SAM" id="MobiDB-lite"/>
    </source>
</evidence>